<keyword evidence="3" id="KW-1185">Reference proteome</keyword>
<name>A0A2T5BC35_MYCDI</name>
<keyword evidence="1" id="KW-0812">Transmembrane</keyword>
<dbReference type="AlphaFoldDB" id="A0A2T5BC35"/>
<dbReference type="Proteomes" id="UP000241247">
    <property type="component" value="Unassembled WGS sequence"/>
</dbReference>
<dbReference type="Pfam" id="PF09898">
    <property type="entry name" value="DUF2125"/>
    <property type="match status" value="1"/>
</dbReference>
<protein>
    <recommendedName>
        <fullName evidence="4">DUF2125 domain-containing protein</fullName>
    </recommendedName>
</protein>
<evidence type="ECO:0000313" key="2">
    <source>
        <dbReference type="EMBL" id="PTM96548.1"/>
    </source>
</evidence>
<keyword evidence="1" id="KW-1133">Transmembrane helix</keyword>
<evidence type="ECO:0008006" key="4">
    <source>
        <dbReference type="Google" id="ProtNLM"/>
    </source>
</evidence>
<gene>
    <name evidence="2" type="ORF">C7449_103568</name>
</gene>
<organism evidence="2 3">
    <name type="scientific">Mycoplana dimorpha</name>
    <dbReference type="NCBI Taxonomy" id="28320"/>
    <lineage>
        <taxon>Bacteria</taxon>
        <taxon>Pseudomonadati</taxon>
        <taxon>Pseudomonadota</taxon>
        <taxon>Alphaproteobacteria</taxon>
        <taxon>Hyphomicrobiales</taxon>
        <taxon>Rhizobiaceae</taxon>
        <taxon>Mycoplana</taxon>
    </lineage>
</organism>
<dbReference type="InterPro" id="IPR018666">
    <property type="entry name" value="DUF2125"/>
</dbReference>
<dbReference type="EMBL" id="PZZZ01000003">
    <property type="protein sequence ID" value="PTM96548.1"/>
    <property type="molecule type" value="Genomic_DNA"/>
</dbReference>
<evidence type="ECO:0000313" key="3">
    <source>
        <dbReference type="Proteomes" id="UP000241247"/>
    </source>
</evidence>
<feature type="transmembrane region" description="Helical" evidence="1">
    <location>
        <begin position="16"/>
        <end position="38"/>
    </location>
</feature>
<reference evidence="2 3" key="1">
    <citation type="submission" date="2018-04" db="EMBL/GenBank/DDBJ databases">
        <title>Genomic Encyclopedia of Type Strains, Phase IV (KMG-IV): sequencing the most valuable type-strain genomes for metagenomic binning, comparative biology and taxonomic classification.</title>
        <authorList>
            <person name="Goeker M."/>
        </authorList>
    </citation>
    <scope>NUCLEOTIDE SEQUENCE [LARGE SCALE GENOMIC DNA]</scope>
    <source>
        <strain evidence="2 3">DSM 7138</strain>
    </source>
</reference>
<comment type="caution">
    <text evidence="2">The sequence shown here is derived from an EMBL/GenBank/DDBJ whole genome shotgun (WGS) entry which is preliminary data.</text>
</comment>
<evidence type="ECO:0000256" key="1">
    <source>
        <dbReference type="SAM" id="Phobius"/>
    </source>
</evidence>
<dbReference type="RefSeq" id="WP_170115841.1">
    <property type="nucleotide sequence ID" value="NZ_JBHEEX010000002.1"/>
</dbReference>
<accession>A0A2T5BC35</accession>
<proteinExistence type="predicted"/>
<sequence>MTPMNGATGGTSARKVWILALAIAAFLALYTVAWFFGADRLKGYVRHRLSDASVAVACTGLEVRGFPFRIGVFCDAVGIDDKRTGTSASFGALRSAAQVYRPGHAVMELDGPALVRVSPDIALTADWNLMQASAVAGTVGLERASIASNGLKGTFTADMGETKLAFLARHGETHLRANGEALDAALSLDGLELTAADTVVPKADVIVDMTIADAAGWLQDGPPINAPRRTKGDIRNLRVDFGNGNSAAVSGNFAIDDEGLLSGKFQLEISGIDALRDAVAQAFPEIADTASSIADTIRGLSGGKNARVKLRANDGVLYLGLIPIATIAAL</sequence>
<keyword evidence="1" id="KW-0472">Membrane</keyword>